<evidence type="ECO:0000313" key="3">
    <source>
        <dbReference type="Proteomes" id="UP000318741"/>
    </source>
</evidence>
<dbReference type="InterPro" id="IPR020843">
    <property type="entry name" value="ER"/>
</dbReference>
<keyword evidence="3" id="KW-1185">Reference proteome</keyword>
<sequence>MRAIVFRDYGDPDVLHLEDRPDPEYGGDEVLIQVAAASVNPVDARLRQGEMKWLLPGGFPRIPGYDVAGTVVAAGDRTHFKPGDRVVAFLDHLYGGASAERAVCSADSMIPIGDAVPFDEAAAIPLAASTALQSLRDHGKMQSGDRVLINGASGGVGAFAVQIAAAYGATVTGVAGGSNEAFVRDLGAAEFIDYEKTSFADSGQKWDVIFDAAGKSSFGKAKAVLTEDGRYVSTEPSLKNAATSLLSWPMDQQSKVMLAQSRAEDLTELMRLYDAGQLKVTIARRFPLAEAAAAHRMIENDSFRGKIVLTVDAAPG</sequence>
<dbReference type="InterPro" id="IPR013154">
    <property type="entry name" value="ADH-like_N"/>
</dbReference>
<dbReference type="Pfam" id="PF08240">
    <property type="entry name" value="ADH_N"/>
    <property type="match status" value="1"/>
</dbReference>
<dbReference type="EC" id="1.6.5.5" evidence="2"/>
<dbReference type="AlphaFoldDB" id="A0A517P639"/>
<organism evidence="2 3">
    <name type="scientific">Alienimonas californiensis</name>
    <dbReference type="NCBI Taxonomy" id="2527989"/>
    <lineage>
        <taxon>Bacteria</taxon>
        <taxon>Pseudomonadati</taxon>
        <taxon>Planctomycetota</taxon>
        <taxon>Planctomycetia</taxon>
        <taxon>Planctomycetales</taxon>
        <taxon>Planctomycetaceae</taxon>
        <taxon>Alienimonas</taxon>
    </lineage>
</organism>
<dbReference type="Gene3D" id="3.40.50.720">
    <property type="entry name" value="NAD(P)-binding Rossmann-like Domain"/>
    <property type="match status" value="1"/>
</dbReference>
<gene>
    <name evidence="2" type="primary">qorA_1</name>
    <name evidence="2" type="ORF">CA12_08950</name>
</gene>
<proteinExistence type="predicted"/>
<keyword evidence="2" id="KW-0560">Oxidoreductase</keyword>
<protein>
    <submittedName>
        <fullName evidence="2">Quinone oxidoreductase 1</fullName>
        <ecNumber evidence="2">1.6.5.5</ecNumber>
    </submittedName>
</protein>
<dbReference type="PANTHER" id="PTHR44013:SF1">
    <property type="entry name" value="ZINC-TYPE ALCOHOL DEHYDROGENASE-LIKE PROTEIN C16A3.02C"/>
    <property type="match status" value="1"/>
</dbReference>
<evidence type="ECO:0000259" key="1">
    <source>
        <dbReference type="SMART" id="SM00829"/>
    </source>
</evidence>
<dbReference type="SUPFAM" id="SSF50129">
    <property type="entry name" value="GroES-like"/>
    <property type="match status" value="1"/>
</dbReference>
<feature type="domain" description="Enoyl reductase (ER)" evidence="1">
    <location>
        <begin position="10"/>
        <end position="309"/>
    </location>
</feature>
<accession>A0A517P639</accession>
<dbReference type="GO" id="GO:0003960">
    <property type="term" value="F:quinone reductase (NADPH) activity"/>
    <property type="evidence" value="ECO:0007669"/>
    <property type="project" value="UniProtKB-EC"/>
</dbReference>
<dbReference type="SMART" id="SM00829">
    <property type="entry name" value="PKS_ER"/>
    <property type="match status" value="1"/>
</dbReference>
<dbReference type="KEGG" id="acaf:CA12_08950"/>
<dbReference type="InterPro" id="IPR052733">
    <property type="entry name" value="Chloroplast_QOR"/>
</dbReference>
<dbReference type="CDD" id="cd08267">
    <property type="entry name" value="MDR1"/>
    <property type="match status" value="1"/>
</dbReference>
<dbReference type="Pfam" id="PF13602">
    <property type="entry name" value="ADH_zinc_N_2"/>
    <property type="match status" value="1"/>
</dbReference>
<dbReference type="Proteomes" id="UP000318741">
    <property type="component" value="Chromosome"/>
</dbReference>
<evidence type="ECO:0000313" key="2">
    <source>
        <dbReference type="EMBL" id="QDT14815.1"/>
    </source>
</evidence>
<name>A0A517P639_9PLAN</name>
<dbReference type="InterPro" id="IPR036291">
    <property type="entry name" value="NAD(P)-bd_dom_sf"/>
</dbReference>
<dbReference type="OrthoDB" id="9792162at2"/>
<dbReference type="SUPFAM" id="SSF51735">
    <property type="entry name" value="NAD(P)-binding Rossmann-fold domains"/>
    <property type="match status" value="1"/>
</dbReference>
<dbReference type="PANTHER" id="PTHR44013">
    <property type="entry name" value="ZINC-TYPE ALCOHOL DEHYDROGENASE-LIKE PROTEIN C16A3.02C"/>
    <property type="match status" value="1"/>
</dbReference>
<dbReference type="Gene3D" id="3.90.180.10">
    <property type="entry name" value="Medium-chain alcohol dehydrogenases, catalytic domain"/>
    <property type="match status" value="1"/>
</dbReference>
<reference evidence="2 3" key="1">
    <citation type="submission" date="2019-02" db="EMBL/GenBank/DDBJ databases">
        <title>Deep-cultivation of Planctomycetes and their phenomic and genomic characterization uncovers novel biology.</title>
        <authorList>
            <person name="Wiegand S."/>
            <person name="Jogler M."/>
            <person name="Boedeker C."/>
            <person name="Pinto D."/>
            <person name="Vollmers J."/>
            <person name="Rivas-Marin E."/>
            <person name="Kohn T."/>
            <person name="Peeters S.H."/>
            <person name="Heuer A."/>
            <person name="Rast P."/>
            <person name="Oberbeckmann S."/>
            <person name="Bunk B."/>
            <person name="Jeske O."/>
            <person name="Meyerdierks A."/>
            <person name="Storesund J.E."/>
            <person name="Kallscheuer N."/>
            <person name="Luecker S."/>
            <person name="Lage O.M."/>
            <person name="Pohl T."/>
            <person name="Merkel B.J."/>
            <person name="Hornburger P."/>
            <person name="Mueller R.-W."/>
            <person name="Bruemmer F."/>
            <person name="Labrenz M."/>
            <person name="Spormann A.M."/>
            <person name="Op den Camp H."/>
            <person name="Overmann J."/>
            <person name="Amann R."/>
            <person name="Jetten M.S.M."/>
            <person name="Mascher T."/>
            <person name="Medema M.H."/>
            <person name="Devos D.P."/>
            <person name="Kaster A.-K."/>
            <person name="Ovreas L."/>
            <person name="Rohde M."/>
            <person name="Galperin M.Y."/>
            <person name="Jogler C."/>
        </authorList>
    </citation>
    <scope>NUCLEOTIDE SEQUENCE [LARGE SCALE GENOMIC DNA]</scope>
    <source>
        <strain evidence="2 3">CA12</strain>
    </source>
</reference>
<dbReference type="InterPro" id="IPR011032">
    <property type="entry name" value="GroES-like_sf"/>
</dbReference>
<dbReference type="EMBL" id="CP036265">
    <property type="protein sequence ID" value="QDT14815.1"/>
    <property type="molecule type" value="Genomic_DNA"/>
</dbReference>
<dbReference type="RefSeq" id="WP_145357672.1">
    <property type="nucleotide sequence ID" value="NZ_CP036265.1"/>
</dbReference>